<accession>A0A0V1G0H3</accession>
<protein>
    <submittedName>
        <fullName evidence="1">Uncharacterized protein</fullName>
    </submittedName>
</protein>
<keyword evidence="2" id="KW-1185">Reference proteome</keyword>
<sequence length="66" mass="7641">MQSIKKKILVIAEIATGKFTEQLFKIIGITCYKLYIYVCMLVVNDTKIPQAICFDFKCNIFDLMKV</sequence>
<dbReference type="EMBL" id="JYDT01000011">
    <property type="protein sequence ID" value="KRY91742.1"/>
    <property type="molecule type" value="Genomic_DNA"/>
</dbReference>
<reference evidence="1 2" key="1">
    <citation type="submission" date="2015-01" db="EMBL/GenBank/DDBJ databases">
        <title>Evolution of Trichinella species and genotypes.</title>
        <authorList>
            <person name="Korhonen P.K."/>
            <person name="Edoardo P."/>
            <person name="Giuseppe L.R."/>
            <person name="Gasser R.B."/>
        </authorList>
    </citation>
    <scope>NUCLEOTIDE SEQUENCE [LARGE SCALE GENOMIC DNA]</scope>
    <source>
        <strain evidence="1">ISS470</strain>
    </source>
</reference>
<gene>
    <name evidence="1" type="ORF">T4D_10503</name>
</gene>
<name>A0A0V1G0H3_TRIPS</name>
<evidence type="ECO:0000313" key="2">
    <source>
        <dbReference type="Proteomes" id="UP000054995"/>
    </source>
</evidence>
<dbReference type="Proteomes" id="UP000054995">
    <property type="component" value="Unassembled WGS sequence"/>
</dbReference>
<proteinExistence type="predicted"/>
<evidence type="ECO:0000313" key="1">
    <source>
        <dbReference type="EMBL" id="KRY91742.1"/>
    </source>
</evidence>
<organism evidence="1 2">
    <name type="scientific">Trichinella pseudospiralis</name>
    <name type="common">Parasitic roundworm</name>
    <dbReference type="NCBI Taxonomy" id="6337"/>
    <lineage>
        <taxon>Eukaryota</taxon>
        <taxon>Metazoa</taxon>
        <taxon>Ecdysozoa</taxon>
        <taxon>Nematoda</taxon>
        <taxon>Enoplea</taxon>
        <taxon>Dorylaimia</taxon>
        <taxon>Trichinellida</taxon>
        <taxon>Trichinellidae</taxon>
        <taxon>Trichinella</taxon>
    </lineage>
</organism>
<comment type="caution">
    <text evidence="1">The sequence shown here is derived from an EMBL/GenBank/DDBJ whole genome shotgun (WGS) entry which is preliminary data.</text>
</comment>
<dbReference type="AlphaFoldDB" id="A0A0V1G0H3"/>